<dbReference type="Gene3D" id="1.25.40.10">
    <property type="entry name" value="Tetratricopeptide repeat domain"/>
    <property type="match status" value="1"/>
</dbReference>
<dbReference type="SUPFAM" id="SSF48452">
    <property type="entry name" value="TPR-like"/>
    <property type="match status" value="1"/>
</dbReference>
<feature type="signal peptide" evidence="1">
    <location>
        <begin position="1"/>
        <end position="22"/>
    </location>
</feature>
<evidence type="ECO:0000256" key="1">
    <source>
        <dbReference type="SAM" id="SignalP"/>
    </source>
</evidence>
<evidence type="ECO:0000259" key="2">
    <source>
        <dbReference type="PROSITE" id="PS52015"/>
    </source>
</evidence>
<feature type="chain" id="PRO_5045111512" evidence="1">
    <location>
        <begin position="23"/>
        <end position="655"/>
    </location>
</feature>
<dbReference type="SUPFAM" id="SSF74653">
    <property type="entry name" value="TolA/TonB C-terminal domain"/>
    <property type="match status" value="2"/>
</dbReference>
<dbReference type="Gene3D" id="3.30.2420.10">
    <property type="entry name" value="TonB"/>
    <property type="match status" value="1"/>
</dbReference>
<keyword evidence="1" id="KW-0732">Signal</keyword>
<dbReference type="PROSITE" id="PS52015">
    <property type="entry name" value="TONB_CTD"/>
    <property type="match status" value="1"/>
</dbReference>
<proteinExistence type="predicted"/>
<dbReference type="InterPro" id="IPR037682">
    <property type="entry name" value="TonB_C"/>
</dbReference>
<name>A0ABY7NRE9_9SPHN</name>
<evidence type="ECO:0000313" key="3">
    <source>
        <dbReference type="EMBL" id="WBO22529.1"/>
    </source>
</evidence>
<evidence type="ECO:0000313" key="4">
    <source>
        <dbReference type="Proteomes" id="UP001210865"/>
    </source>
</evidence>
<keyword evidence="4" id="KW-1185">Reference proteome</keyword>
<gene>
    <name evidence="3" type="ORF">PBT88_20740</name>
</gene>
<dbReference type="Proteomes" id="UP001210865">
    <property type="component" value="Chromosome"/>
</dbReference>
<dbReference type="EMBL" id="CP115174">
    <property type="protein sequence ID" value="WBO22529.1"/>
    <property type="molecule type" value="Genomic_DNA"/>
</dbReference>
<accession>A0ABY7NRE9</accession>
<dbReference type="Pfam" id="PF03544">
    <property type="entry name" value="TonB_C"/>
    <property type="match status" value="1"/>
</dbReference>
<feature type="domain" description="TonB C-terminal" evidence="2">
    <location>
        <begin position="563"/>
        <end position="655"/>
    </location>
</feature>
<protein>
    <submittedName>
        <fullName evidence="3">Energy transducer TonB</fullName>
    </submittedName>
</protein>
<dbReference type="RefSeq" id="WP_270077171.1">
    <property type="nucleotide sequence ID" value="NZ_CP115174.1"/>
</dbReference>
<reference evidence="3 4" key="1">
    <citation type="submission" date="2022-12" db="EMBL/GenBank/DDBJ databases">
        <title>Sphingomonas abieness sp. nov., an endophytic bacterium isolated from Abies koreana.</title>
        <authorList>
            <person name="Jiang L."/>
            <person name="Lee J."/>
        </authorList>
    </citation>
    <scope>NUCLEOTIDE SEQUENCE [LARGE SCALE GENOMIC DNA]</scope>
    <source>
        <strain evidence="4">PAMB 00755</strain>
    </source>
</reference>
<dbReference type="InterPro" id="IPR011990">
    <property type="entry name" value="TPR-like_helical_dom_sf"/>
</dbReference>
<sequence>MTNLLRFASLCALLFTPIAVEAAPPGSRQAVYDTAQAAFDRDDWNGAIAGFTSLLPKEHGRPLQTSEAVIATRLANALFQVGRYGEARATAARALAALPDFQAASRIEALRTSASAARYAFDYADAAAGYRRAYAAAEKAGDTGSMIDTTAGFAIAAMTIDPVAVGHDLDALLNDKTMLASIGKADLPTIEDLRARAAINAGDSETALKWIDRAIDHSGGLTTQINTSQATIRNDAAIVSSLRKDDESARKYLTYTGAGHLKDMRWIGRYDGELPVCSTFTDVRPSDNVVVQFTIADDGHVATALPVYASRTGTLGETFARAVGSWRWNPDLLKGVNGFWRATLVLQLRCQSRPRPDGLDKPIWAAFTRWLQAHDVDAGADDSDSFVATNDPRLQQDDIAALPALFGRFGQNHTSDPDIAARLQRVLAANAAPASGYALMISIDADNRAWAAEGVRLAARARASALAAAVPAFRARYPDDIATAWLDLQWALALEDSGDFKGAQPLLESVQATSLSQLPEDAPIRRVAMLHAALSAGKLGDAAAAQTHLAASGLNADQCSLFDTHPIPSSVAISSSQFPNEALRWRFEGYVREAFDIADDGRVTNVRTIVSYPPFVFGPSTEQAVRGFRYVPPTIGGQSVGCSGETQSVNYRIPG</sequence>
<organism evidence="3 4">
    <name type="scientific">Sphingomonas abietis</name>
    <dbReference type="NCBI Taxonomy" id="3012344"/>
    <lineage>
        <taxon>Bacteria</taxon>
        <taxon>Pseudomonadati</taxon>
        <taxon>Pseudomonadota</taxon>
        <taxon>Alphaproteobacteria</taxon>
        <taxon>Sphingomonadales</taxon>
        <taxon>Sphingomonadaceae</taxon>
        <taxon>Sphingomonas</taxon>
    </lineage>
</organism>